<dbReference type="SMART" id="SM00647">
    <property type="entry name" value="IBR"/>
    <property type="match status" value="1"/>
</dbReference>
<dbReference type="CDD" id="cd20335">
    <property type="entry name" value="BRcat_RBR"/>
    <property type="match status" value="1"/>
</dbReference>
<keyword evidence="5" id="KW-0677">Repeat</keyword>
<feature type="compositionally biased region" description="Polar residues" evidence="10">
    <location>
        <begin position="85"/>
        <end position="97"/>
    </location>
</feature>
<dbReference type="RefSeq" id="XP_040629038.1">
    <property type="nucleotide sequence ID" value="XM_040768400.1"/>
</dbReference>
<dbReference type="EMBL" id="JH795862">
    <property type="protein sequence ID" value="EJU02141.1"/>
    <property type="molecule type" value="Genomic_DNA"/>
</dbReference>
<dbReference type="OMA" id="FRECVIC"/>
<gene>
    <name evidence="13" type="ORF">DACRYDRAFT_107078</name>
</gene>
<keyword evidence="4" id="KW-0479">Metal-binding</keyword>
<feature type="domain" description="RING-type" evidence="12">
    <location>
        <begin position="107"/>
        <end position="305"/>
    </location>
</feature>
<dbReference type="GO" id="GO:0008270">
    <property type="term" value="F:zinc ion binding"/>
    <property type="evidence" value="ECO:0007669"/>
    <property type="project" value="UniProtKB-KW"/>
</dbReference>
<dbReference type="InterPro" id="IPR044066">
    <property type="entry name" value="TRIAD_supradom"/>
</dbReference>
<dbReference type="SUPFAM" id="SSF57850">
    <property type="entry name" value="RING/U-box"/>
    <property type="match status" value="3"/>
</dbReference>
<proteinExistence type="predicted"/>
<dbReference type="Proteomes" id="UP000030653">
    <property type="component" value="Unassembled WGS sequence"/>
</dbReference>
<name>M5FW83_DACPD</name>
<dbReference type="OrthoDB" id="1431934at2759"/>
<keyword evidence="7" id="KW-0833">Ubl conjugation pathway</keyword>
<dbReference type="PROSITE" id="PS50089">
    <property type="entry name" value="ZF_RING_2"/>
    <property type="match status" value="1"/>
</dbReference>
<dbReference type="AlphaFoldDB" id="M5FW83"/>
<evidence type="ECO:0000256" key="4">
    <source>
        <dbReference type="ARBA" id="ARBA00022723"/>
    </source>
</evidence>
<dbReference type="InterPro" id="IPR031127">
    <property type="entry name" value="E3_UB_ligase_RBR"/>
</dbReference>
<sequence length="305" mass="33359">MPGTLPGLMSAPSSSGDSSHATEDAPILPHPHPPSSLPLPPPPHSDSVEGKLPARPPKISTISHPLQTAPPATFPIDTRNVRAGPSTSHSDPGVPSPTQFLPAQTEVIHTCQVCAEDLPTDKYSRYKLASNCQHSSVVCRRCVRQYLKNQIEELGNTRLLCPVPECRAEISYHRVKRYARSRVFQRYDALLLRKNLGADPNFIWCKNPKCDSGQVHDGIEGGSVIITCVKCGSKACSFHDAPWHEGLTCAQYDQRKMDKQGREAAVEAYFSKNTKQCPKCNAPIEKISGCDHMTCRPPGGCGFQL</sequence>
<feature type="compositionally biased region" description="Pro residues" evidence="10">
    <location>
        <begin position="28"/>
        <end position="44"/>
    </location>
</feature>
<dbReference type="InterPro" id="IPR002867">
    <property type="entry name" value="IBR_dom"/>
</dbReference>
<dbReference type="STRING" id="1858805.M5FW83"/>
<evidence type="ECO:0000256" key="9">
    <source>
        <dbReference type="PROSITE-ProRule" id="PRU00175"/>
    </source>
</evidence>
<evidence type="ECO:0000256" key="8">
    <source>
        <dbReference type="ARBA" id="ARBA00022833"/>
    </source>
</evidence>
<feature type="domain" description="RING-type" evidence="11">
    <location>
        <begin position="111"/>
        <end position="165"/>
    </location>
</feature>
<dbReference type="GO" id="GO:0061630">
    <property type="term" value="F:ubiquitin protein ligase activity"/>
    <property type="evidence" value="ECO:0007669"/>
    <property type="project" value="UniProtKB-EC"/>
</dbReference>
<dbReference type="EC" id="2.3.2.31" evidence="2"/>
<keyword evidence="14" id="KW-1185">Reference proteome</keyword>
<dbReference type="Gene3D" id="1.20.120.1750">
    <property type="match status" value="1"/>
</dbReference>
<evidence type="ECO:0000256" key="6">
    <source>
        <dbReference type="ARBA" id="ARBA00022771"/>
    </source>
</evidence>
<evidence type="ECO:0000256" key="7">
    <source>
        <dbReference type="ARBA" id="ARBA00022786"/>
    </source>
</evidence>
<evidence type="ECO:0000259" key="11">
    <source>
        <dbReference type="PROSITE" id="PS50089"/>
    </source>
</evidence>
<dbReference type="GeneID" id="63683462"/>
<dbReference type="GO" id="GO:0016567">
    <property type="term" value="P:protein ubiquitination"/>
    <property type="evidence" value="ECO:0007669"/>
    <property type="project" value="InterPro"/>
</dbReference>
<protein>
    <recommendedName>
        <fullName evidence="2">RBR-type E3 ubiquitin transferase</fullName>
        <ecNumber evidence="2">2.3.2.31</ecNumber>
    </recommendedName>
</protein>
<reference evidence="13 14" key="1">
    <citation type="journal article" date="2012" name="Science">
        <title>The Paleozoic origin of enzymatic lignin decomposition reconstructed from 31 fungal genomes.</title>
        <authorList>
            <person name="Floudas D."/>
            <person name="Binder M."/>
            <person name="Riley R."/>
            <person name="Barry K."/>
            <person name="Blanchette R.A."/>
            <person name="Henrissat B."/>
            <person name="Martinez A.T."/>
            <person name="Otillar R."/>
            <person name="Spatafora J.W."/>
            <person name="Yadav J.S."/>
            <person name="Aerts A."/>
            <person name="Benoit I."/>
            <person name="Boyd A."/>
            <person name="Carlson A."/>
            <person name="Copeland A."/>
            <person name="Coutinho P.M."/>
            <person name="de Vries R.P."/>
            <person name="Ferreira P."/>
            <person name="Findley K."/>
            <person name="Foster B."/>
            <person name="Gaskell J."/>
            <person name="Glotzer D."/>
            <person name="Gorecki P."/>
            <person name="Heitman J."/>
            <person name="Hesse C."/>
            <person name="Hori C."/>
            <person name="Igarashi K."/>
            <person name="Jurgens J.A."/>
            <person name="Kallen N."/>
            <person name="Kersten P."/>
            <person name="Kohler A."/>
            <person name="Kuees U."/>
            <person name="Kumar T.K.A."/>
            <person name="Kuo A."/>
            <person name="LaButti K."/>
            <person name="Larrondo L.F."/>
            <person name="Lindquist E."/>
            <person name="Ling A."/>
            <person name="Lombard V."/>
            <person name="Lucas S."/>
            <person name="Lundell T."/>
            <person name="Martin R."/>
            <person name="McLaughlin D.J."/>
            <person name="Morgenstern I."/>
            <person name="Morin E."/>
            <person name="Murat C."/>
            <person name="Nagy L.G."/>
            <person name="Nolan M."/>
            <person name="Ohm R.A."/>
            <person name="Patyshakuliyeva A."/>
            <person name="Rokas A."/>
            <person name="Ruiz-Duenas F.J."/>
            <person name="Sabat G."/>
            <person name="Salamov A."/>
            <person name="Samejima M."/>
            <person name="Schmutz J."/>
            <person name="Slot J.C."/>
            <person name="St John F."/>
            <person name="Stenlid J."/>
            <person name="Sun H."/>
            <person name="Sun S."/>
            <person name="Syed K."/>
            <person name="Tsang A."/>
            <person name="Wiebenga A."/>
            <person name="Young D."/>
            <person name="Pisabarro A."/>
            <person name="Eastwood D.C."/>
            <person name="Martin F."/>
            <person name="Cullen D."/>
            <person name="Grigoriev I.V."/>
            <person name="Hibbett D.S."/>
        </authorList>
    </citation>
    <scope>NUCLEOTIDE SEQUENCE [LARGE SCALE GENOMIC DNA]</scope>
    <source>
        <strain evidence="13 14">DJM-731 SS1</strain>
    </source>
</reference>
<dbReference type="InterPro" id="IPR001841">
    <property type="entry name" value="Znf_RING"/>
</dbReference>
<dbReference type="HOGENOM" id="CLU_057738_3_0_1"/>
<dbReference type="PANTHER" id="PTHR11685">
    <property type="entry name" value="RBR FAMILY RING FINGER AND IBR DOMAIN-CONTAINING"/>
    <property type="match status" value="1"/>
</dbReference>
<keyword evidence="3" id="KW-0808">Transferase</keyword>
<dbReference type="Gene3D" id="3.30.40.10">
    <property type="entry name" value="Zinc/RING finger domain, C3HC4 (zinc finger)"/>
    <property type="match status" value="1"/>
</dbReference>
<evidence type="ECO:0000313" key="13">
    <source>
        <dbReference type="EMBL" id="EJU02141.1"/>
    </source>
</evidence>
<evidence type="ECO:0000256" key="10">
    <source>
        <dbReference type="SAM" id="MobiDB-lite"/>
    </source>
</evidence>
<keyword evidence="6 9" id="KW-0863">Zinc-finger</keyword>
<evidence type="ECO:0000313" key="14">
    <source>
        <dbReference type="Proteomes" id="UP000030653"/>
    </source>
</evidence>
<accession>M5FW83</accession>
<evidence type="ECO:0000259" key="12">
    <source>
        <dbReference type="PROSITE" id="PS51873"/>
    </source>
</evidence>
<evidence type="ECO:0000256" key="5">
    <source>
        <dbReference type="ARBA" id="ARBA00022737"/>
    </source>
</evidence>
<dbReference type="Pfam" id="PF01485">
    <property type="entry name" value="IBR"/>
    <property type="match status" value="1"/>
</dbReference>
<feature type="compositionally biased region" description="Low complexity" evidence="10">
    <location>
        <begin position="10"/>
        <end position="19"/>
    </location>
</feature>
<evidence type="ECO:0000256" key="1">
    <source>
        <dbReference type="ARBA" id="ARBA00001798"/>
    </source>
</evidence>
<evidence type="ECO:0000256" key="3">
    <source>
        <dbReference type="ARBA" id="ARBA00022679"/>
    </source>
</evidence>
<keyword evidence="8" id="KW-0862">Zinc</keyword>
<feature type="region of interest" description="Disordered" evidence="10">
    <location>
        <begin position="1"/>
        <end position="97"/>
    </location>
</feature>
<evidence type="ECO:0000256" key="2">
    <source>
        <dbReference type="ARBA" id="ARBA00012251"/>
    </source>
</evidence>
<comment type="catalytic activity">
    <reaction evidence="1">
        <text>[E2 ubiquitin-conjugating enzyme]-S-ubiquitinyl-L-cysteine + [acceptor protein]-L-lysine = [E2 ubiquitin-conjugating enzyme]-L-cysteine + [acceptor protein]-N(6)-ubiquitinyl-L-lysine.</text>
        <dbReference type="EC" id="2.3.2.31"/>
    </reaction>
</comment>
<dbReference type="InterPro" id="IPR013083">
    <property type="entry name" value="Znf_RING/FYVE/PHD"/>
</dbReference>
<dbReference type="PROSITE" id="PS51873">
    <property type="entry name" value="TRIAD"/>
    <property type="match status" value="1"/>
</dbReference>
<organism evidence="13 14">
    <name type="scientific">Dacryopinax primogenitus (strain DJM 731)</name>
    <name type="common">Brown rot fungus</name>
    <dbReference type="NCBI Taxonomy" id="1858805"/>
    <lineage>
        <taxon>Eukaryota</taxon>
        <taxon>Fungi</taxon>
        <taxon>Dikarya</taxon>
        <taxon>Basidiomycota</taxon>
        <taxon>Agaricomycotina</taxon>
        <taxon>Dacrymycetes</taxon>
        <taxon>Dacrymycetales</taxon>
        <taxon>Dacrymycetaceae</taxon>
        <taxon>Dacryopinax</taxon>
    </lineage>
</organism>